<dbReference type="SUPFAM" id="SSF53901">
    <property type="entry name" value="Thiolase-like"/>
    <property type="match status" value="2"/>
</dbReference>
<proteinExistence type="predicted"/>
<dbReference type="InterPro" id="IPR020616">
    <property type="entry name" value="Thiolase_N"/>
</dbReference>
<dbReference type="Pfam" id="PF00108">
    <property type="entry name" value="Thiolase_N"/>
    <property type="match status" value="1"/>
</dbReference>
<organism evidence="3 4">
    <name type="scientific">Bradyrhizobium erythrophlei</name>
    <dbReference type="NCBI Taxonomy" id="1437360"/>
    <lineage>
        <taxon>Bacteria</taxon>
        <taxon>Pseudomonadati</taxon>
        <taxon>Pseudomonadota</taxon>
        <taxon>Alphaproteobacteria</taxon>
        <taxon>Hyphomicrobiales</taxon>
        <taxon>Nitrobacteraceae</taxon>
        <taxon>Bradyrhizobium</taxon>
    </lineage>
</organism>
<dbReference type="RefSeq" id="WP_079569673.1">
    <property type="nucleotide sequence ID" value="NZ_LT670818.1"/>
</dbReference>
<keyword evidence="3" id="KW-0808">Transferase</keyword>
<dbReference type="Proteomes" id="UP000190675">
    <property type="component" value="Chromosome I"/>
</dbReference>
<accession>A0A1M5RQ83</accession>
<evidence type="ECO:0000313" key="4">
    <source>
        <dbReference type="Proteomes" id="UP000190675"/>
    </source>
</evidence>
<dbReference type="Gene3D" id="3.40.47.10">
    <property type="match status" value="1"/>
</dbReference>
<dbReference type="AlphaFoldDB" id="A0A1M5RQ83"/>
<gene>
    <name evidence="3" type="ORF">SAMN05444169_6692</name>
</gene>
<reference evidence="3 4" key="1">
    <citation type="submission" date="2016-11" db="EMBL/GenBank/DDBJ databases">
        <authorList>
            <person name="Jaros S."/>
            <person name="Januszkiewicz K."/>
            <person name="Wedrychowicz H."/>
        </authorList>
    </citation>
    <scope>NUCLEOTIDE SEQUENCE [LARGE SCALE GENOMIC DNA]</scope>
    <source>
        <strain evidence="3 4">GAS242</strain>
    </source>
</reference>
<dbReference type="InterPro" id="IPR016039">
    <property type="entry name" value="Thiolase-like"/>
</dbReference>
<dbReference type="PANTHER" id="PTHR42870">
    <property type="entry name" value="ACETYL-COA C-ACETYLTRANSFERASE"/>
    <property type="match status" value="1"/>
</dbReference>
<evidence type="ECO:0000313" key="3">
    <source>
        <dbReference type="EMBL" id="SHH28346.1"/>
    </source>
</evidence>
<dbReference type="OrthoDB" id="9790314at2"/>
<evidence type="ECO:0000259" key="2">
    <source>
        <dbReference type="Pfam" id="PF22691"/>
    </source>
</evidence>
<dbReference type="InterPro" id="IPR055140">
    <property type="entry name" value="Thiolase_C_2"/>
</dbReference>
<dbReference type="CDD" id="cd00829">
    <property type="entry name" value="SCP-x_thiolase"/>
    <property type="match status" value="1"/>
</dbReference>
<dbReference type="PANTHER" id="PTHR42870:SF1">
    <property type="entry name" value="NON-SPECIFIC LIPID-TRANSFER PROTEIN-LIKE 2"/>
    <property type="match status" value="1"/>
</dbReference>
<evidence type="ECO:0000259" key="1">
    <source>
        <dbReference type="Pfam" id="PF00108"/>
    </source>
</evidence>
<dbReference type="GO" id="GO:0003988">
    <property type="term" value="F:acetyl-CoA C-acyltransferase activity"/>
    <property type="evidence" value="ECO:0007669"/>
    <property type="project" value="UniProtKB-ARBA"/>
</dbReference>
<dbReference type="PIRSF" id="PIRSF000429">
    <property type="entry name" value="Ac-CoA_Ac_transf"/>
    <property type="match status" value="1"/>
</dbReference>
<name>A0A1M5RQ83_9BRAD</name>
<feature type="domain" description="Thiolase C-terminal" evidence="2">
    <location>
        <begin position="263"/>
        <end position="394"/>
    </location>
</feature>
<dbReference type="InterPro" id="IPR002155">
    <property type="entry name" value="Thiolase"/>
</dbReference>
<protein>
    <submittedName>
        <fullName evidence="3">Acetyl-CoA acetyltransferase</fullName>
    </submittedName>
</protein>
<sequence length="397" mass="42618">MTRSVAILGAAVLPVAKWQTPRDAELQVLEHEILAKVVISAVADAGVERSEISSLAFAQPRPYTQQKYFATFIANYLRLPCTGTVQEVLGNGMTAALAFEAAANDIRLGKSRVALALGINFESAIPAVEHMMNSMRATGDVDFHAPFGFTPISWYAMDAARYIHEFKSSRTELASVSVKNRRHASLNPIAQLRKPITLDEVLAQKPIVEPLGLYEVPPRGDGAACIVLVDEEIAKASGKPYVRVRGRGFFHEGAHQINEVPNDMIALVSAQRAGQAAYQEAGVKASDIDLAELYAPCTIIEILAAEALGLVPRGQGARLCSEGVTSLGGRIPVCTSGGLQSRGHPAHVTPFYSLFEINEQLTGRAGERQVANARLAVTSAELGNYNAALVHVLEAVR</sequence>
<feature type="domain" description="Thiolase N-terminal" evidence="1">
    <location>
        <begin position="27"/>
        <end position="228"/>
    </location>
</feature>
<dbReference type="Pfam" id="PF22691">
    <property type="entry name" value="Thiolase_C_1"/>
    <property type="match status" value="1"/>
</dbReference>
<dbReference type="EMBL" id="LT670818">
    <property type="protein sequence ID" value="SHH28346.1"/>
    <property type="molecule type" value="Genomic_DNA"/>
</dbReference>